<evidence type="ECO:0000256" key="1">
    <source>
        <dbReference type="ARBA" id="ARBA00009776"/>
    </source>
</evidence>
<dbReference type="HOGENOM" id="CLU_049131_1_3_12"/>
<sequence length="214" mass="24545">MVLENFIVFEGIDGAGTTTQLEILKSRTPEFLFTAEPTSSETGKFLRKMLKGEIQVTNETAAYIFAADRNEHINGNCIIEENKLITGIKSACEKGKIVVSDRYLFSSLAYQSIDCSPEIPRTLNKFFPLPRLLFFFDIEPEISLKRISSRGQKEIYEKIDFLKRTKEEYEKVLAEYNGTEISKGMKIVRIDATADKEKISRKIEEEINSIYKIF</sequence>
<evidence type="ECO:0000256" key="6">
    <source>
        <dbReference type="ARBA" id="ARBA00022840"/>
    </source>
</evidence>
<evidence type="ECO:0000256" key="9">
    <source>
        <dbReference type="SAM" id="Coils"/>
    </source>
</evidence>
<dbReference type="STRING" id="869209.Tresu_1840"/>
<evidence type="ECO:0000259" key="10">
    <source>
        <dbReference type="Pfam" id="PF02223"/>
    </source>
</evidence>
<keyword evidence="3 8" id="KW-0545">Nucleotide biosynthesis</keyword>
<evidence type="ECO:0000313" key="11">
    <source>
        <dbReference type="EMBL" id="AEB14730.1"/>
    </source>
</evidence>
<dbReference type="GeneID" id="302998980"/>
<keyword evidence="2 8" id="KW-0808">Transferase</keyword>
<reference evidence="11 12" key="1">
    <citation type="journal article" date="2011" name="Stand. Genomic Sci.">
        <title>Complete genome sequence of Treponema succinifaciens type strain (6091).</title>
        <authorList>
            <person name="Han C."/>
            <person name="Gronow S."/>
            <person name="Teshima H."/>
            <person name="Lapidus A."/>
            <person name="Nolan M."/>
            <person name="Lucas S."/>
            <person name="Hammon N."/>
            <person name="Deshpande S."/>
            <person name="Cheng J.F."/>
            <person name="Zeytun A."/>
            <person name="Tapia R."/>
            <person name="Goodwin L."/>
            <person name="Pitluck S."/>
            <person name="Liolios K."/>
            <person name="Pagani I."/>
            <person name="Ivanova N."/>
            <person name="Mavromatis K."/>
            <person name="Mikhailova N."/>
            <person name="Huntemann M."/>
            <person name="Pati A."/>
            <person name="Chen A."/>
            <person name="Palaniappan K."/>
            <person name="Land M."/>
            <person name="Hauser L."/>
            <person name="Brambilla E.M."/>
            <person name="Rohde M."/>
            <person name="Goker M."/>
            <person name="Woyke T."/>
            <person name="Bristow J."/>
            <person name="Eisen J.A."/>
            <person name="Markowitz V."/>
            <person name="Hugenholtz P."/>
            <person name="Kyrpides N.C."/>
            <person name="Klenk H.P."/>
            <person name="Detter J.C."/>
        </authorList>
    </citation>
    <scope>NUCLEOTIDE SEQUENCE [LARGE SCALE GENOMIC DNA]</scope>
    <source>
        <strain evidence="12">ATCC 33096 / DSM 2489 / 6091</strain>
    </source>
</reference>
<gene>
    <name evidence="8" type="primary">tmk</name>
    <name evidence="11" type="ordered locus">Tresu_1840</name>
</gene>
<evidence type="ECO:0000256" key="3">
    <source>
        <dbReference type="ARBA" id="ARBA00022727"/>
    </source>
</evidence>
<comment type="catalytic activity">
    <reaction evidence="7 8">
        <text>dTMP + ATP = dTDP + ADP</text>
        <dbReference type="Rhea" id="RHEA:13517"/>
        <dbReference type="ChEBI" id="CHEBI:30616"/>
        <dbReference type="ChEBI" id="CHEBI:58369"/>
        <dbReference type="ChEBI" id="CHEBI:63528"/>
        <dbReference type="ChEBI" id="CHEBI:456216"/>
        <dbReference type="EC" id="2.7.4.9"/>
    </reaction>
</comment>
<dbReference type="GO" id="GO:0006227">
    <property type="term" value="P:dUDP biosynthetic process"/>
    <property type="evidence" value="ECO:0007669"/>
    <property type="project" value="TreeGrafter"/>
</dbReference>
<dbReference type="GO" id="GO:0004798">
    <property type="term" value="F:dTMP kinase activity"/>
    <property type="evidence" value="ECO:0007669"/>
    <property type="project" value="UniProtKB-UniRule"/>
</dbReference>
<dbReference type="InterPro" id="IPR018095">
    <property type="entry name" value="Thymidylate_kin_CS"/>
</dbReference>
<keyword evidence="6 8" id="KW-0067">ATP-binding</keyword>
<proteinExistence type="inferred from homology"/>
<dbReference type="Proteomes" id="UP000006852">
    <property type="component" value="Chromosome"/>
</dbReference>
<dbReference type="GO" id="GO:0006233">
    <property type="term" value="P:dTDP biosynthetic process"/>
    <property type="evidence" value="ECO:0007669"/>
    <property type="project" value="InterPro"/>
</dbReference>
<comment type="caution">
    <text evidence="8">Lacks conserved residue(s) required for the propagation of feature annotation.</text>
</comment>
<reference evidence="12" key="2">
    <citation type="submission" date="2011-04" db="EMBL/GenBank/DDBJ databases">
        <title>The complete genome of chromosome of Treponema succinifaciens DSM 2489.</title>
        <authorList>
            <person name="Lucas S."/>
            <person name="Copeland A."/>
            <person name="Lapidus A."/>
            <person name="Bruce D."/>
            <person name="Goodwin L."/>
            <person name="Pitluck S."/>
            <person name="Peters L."/>
            <person name="Kyrpides N."/>
            <person name="Mavromatis K."/>
            <person name="Ivanova N."/>
            <person name="Ovchinnikova G."/>
            <person name="Teshima H."/>
            <person name="Detter J.C."/>
            <person name="Tapia R."/>
            <person name="Han C."/>
            <person name="Land M."/>
            <person name="Hauser L."/>
            <person name="Markowitz V."/>
            <person name="Cheng J.-F."/>
            <person name="Hugenholtz P."/>
            <person name="Woyke T."/>
            <person name="Wu D."/>
            <person name="Gronow S."/>
            <person name="Wellnitz S."/>
            <person name="Brambilla E."/>
            <person name="Klenk H.-P."/>
            <person name="Eisen J.A."/>
        </authorList>
    </citation>
    <scope>NUCLEOTIDE SEQUENCE [LARGE SCALE GENOMIC DNA]</scope>
    <source>
        <strain evidence="12">ATCC 33096 / DSM 2489 / 6091</strain>
    </source>
</reference>
<keyword evidence="5 8" id="KW-0418">Kinase</keyword>
<dbReference type="PROSITE" id="PS01331">
    <property type="entry name" value="THYMIDYLATE_KINASE"/>
    <property type="match status" value="1"/>
</dbReference>
<dbReference type="PANTHER" id="PTHR10344:SF4">
    <property type="entry name" value="UMP-CMP KINASE 2, MITOCHONDRIAL"/>
    <property type="match status" value="1"/>
</dbReference>
<dbReference type="Pfam" id="PF02223">
    <property type="entry name" value="Thymidylate_kin"/>
    <property type="match status" value="1"/>
</dbReference>
<dbReference type="RefSeq" id="WP_013702011.1">
    <property type="nucleotide sequence ID" value="NC_015385.1"/>
</dbReference>
<organism evidence="11 12">
    <name type="scientific">Treponema succinifaciens (strain ATCC 33096 / DSM 2489 / 6091)</name>
    <dbReference type="NCBI Taxonomy" id="869209"/>
    <lineage>
        <taxon>Bacteria</taxon>
        <taxon>Pseudomonadati</taxon>
        <taxon>Spirochaetota</taxon>
        <taxon>Spirochaetia</taxon>
        <taxon>Spirochaetales</taxon>
        <taxon>Treponemataceae</taxon>
        <taxon>Treponema</taxon>
    </lineage>
</organism>
<keyword evidence="4 8" id="KW-0547">Nucleotide-binding</keyword>
<dbReference type="PANTHER" id="PTHR10344">
    <property type="entry name" value="THYMIDYLATE KINASE"/>
    <property type="match status" value="1"/>
</dbReference>
<feature type="coiled-coil region" evidence="9">
    <location>
        <begin position="152"/>
        <end position="179"/>
    </location>
</feature>
<dbReference type="CDD" id="cd01672">
    <property type="entry name" value="TMPK"/>
    <property type="match status" value="1"/>
</dbReference>
<evidence type="ECO:0000256" key="4">
    <source>
        <dbReference type="ARBA" id="ARBA00022741"/>
    </source>
</evidence>
<dbReference type="EC" id="2.7.4.9" evidence="8"/>
<dbReference type="GO" id="GO:0005524">
    <property type="term" value="F:ATP binding"/>
    <property type="evidence" value="ECO:0007669"/>
    <property type="project" value="UniProtKB-UniRule"/>
</dbReference>
<dbReference type="eggNOG" id="COG0125">
    <property type="taxonomic scope" value="Bacteria"/>
</dbReference>
<keyword evidence="9" id="KW-0175">Coiled coil</keyword>
<dbReference type="InterPro" id="IPR039430">
    <property type="entry name" value="Thymidylate_kin-like_dom"/>
</dbReference>
<dbReference type="KEGG" id="tsu:Tresu_1840"/>
<dbReference type="EMBL" id="CP002631">
    <property type="protein sequence ID" value="AEB14730.1"/>
    <property type="molecule type" value="Genomic_DNA"/>
</dbReference>
<dbReference type="OrthoDB" id="9774907at2"/>
<dbReference type="GO" id="GO:0005737">
    <property type="term" value="C:cytoplasm"/>
    <property type="evidence" value="ECO:0007669"/>
    <property type="project" value="TreeGrafter"/>
</dbReference>
<evidence type="ECO:0000256" key="8">
    <source>
        <dbReference type="HAMAP-Rule" id="MF_00165"/>
    </source>
</evidence>
<evidence type="ECO:0000256" key="7">
    <source>
        <dbReference type="ARBA" id="ARBA00048743"/>
    </source>
</evidence>
<dbReference type="Gene3D" id="3.40.50.300">
    <property type="entry name" value="P-loop containing nucleotide triphosphate hydrolases"/>
    <property type="match status" value="1"/>
</dbReference>
<evidence type="ECO:0000256" key="5">
    <source>
        <dbReference type="ARBA" id="ARBA00022777"/>
    </source>
</evidence>
<feature type="domain" description="Thymidylate kinase-like" evidence="10">
    <location>
        <begin position="9"/>
        <end position="200"/>
    </location>
</feature>
<comment type="function">
    <text evidence="8">Phosphorylation of dTMP to form dTDP in both de novo and salvage pathways of dTTP synthesis.</text>
</comment>
<accession>F2NW03</accession>
<dbReference type="SUPFAM" id="SSF52540">
    <property type="entry name" value="P-loop containing nucleoside triphosphate hydrolases"/>
    <property type="match status" value="1"/>
</dbReference>
<evidence type="ECO:0000256" key="2">
    <source>
        <dbReference type="ARBA" id="ARBA00022679"/>
    </source>
</evidence>
<comment type="similarity">
    <text evidence="1 8">Belongs to the thymidylate kinase family.</text>
</comment>
<dbReference type="HAMAP" id="MF_00165">
    <property type="entry name" value="Thymidylate_kinase"/>
    <property type="match status" value="1"/>
</dbReference>
<evidence type="ECO:0000313" key="12">
    <source>
        <dbReference type="Proteomes" id="UP000006852"/>
    </source>
</evidence>
<dbReference type="InterPro" id="IPR027417">
    <property type="entry name" value="P-loop_NTPase"/>
</dbReference>
<keyword evidence="12" id="KW-1185">Reference proteome</keyword>
<dbReference type="InterPro" id="IPR018094">
    <property type="entry name" value="Thymidylate_kinase"/>
</dbReference>
<dbReference type="GO" id="GO:0006235">
    <property type="term" value="P:dTTP biosynthetic process"/>
    <property type="evidence" value="ECO:0007669"/>
    <property type="project" value="UniProtKB-UniRule"/>
</dbReference>
<dbReference type="AlphaFoldDB" id="F2NW03"/>
<name>F2NW03_TRES6</name>
<dbReference type="NCBIfam" id="TIGR00041">
    <property type="entry name" value="DTMP_kinase"/>
    <property type="match status" value="1"/>
</dbReference>
<protein>
    <recommendedName>
        <fullName evidence="8">Thymidylate kinase</fullName>
        <ecNumber evidence="8">2.7.4.9</ecNumber>
    </recommendedName>
    <alternativeName>
        <fullName evidence="8">dTMP kinase</fullName>
    </alternativeName>
</protein>